<proteinExistence type="predicted"/>
<gene>
    <name evidence="1" type="ORF">SAMN04488069_10921</name>
</gene>
<keyword evidence="2" id="KW-1185">Reference proteome</keyword>
<name>A0A1H3K8N5_9BACT</name>
<accession>A0A1H3K8N5</accession>
<evidence type="ECO:0000313" key="1">
    <source>
        <dbReference type="EMBL" id="SDY47844.1"/>
    </source>
</evidence>
<dbReference type="SUPFAM" id="SSF52402">
    <property type="entry name" value="Adenine nucleotide alpha hydrolases-like"/>
    <property type="match status" value="1"/>
</dbReference>
<sequence>MDKSYQREELARQRSYLGEVFHRSVTARLLDRSPVPVLVLPHGKRLNRGHTHRVRARPQQAQNCFLSGVR</sequence>
<organism evidence="1 2">
    <name type="scientific">Hymenobacter psychrophilus</name>
    <dbReference type="NCBI Taxonomy" id="651662"/>
    <lineage>
        <taxon>Bacteria</taxon>
        <taxon>Pseudomonadati</taxon>
        <taxon>Bacteroidota</taxon>
        <taxon>Cytophagia</taxon>
        <taxon>Cytophagales</taxon>
        <taxon>Hymenobacteraceae</taxon>
        <taxon>Hymenobacter</taxon>
    </lineage>
</organism>
<reference evidence="2" key="1">
    <citation type="submission" date="2016-10" db="EMBL/GenBank/DDBJ databases">
        <authorList>
            <person name="Varghese N."/>
            <person name="Submissions S."/>
        </authorList>
    </citation>
    <scope>NUCLEOTIDE SEQUENCE [LARGE SCALE GENOMIC DNA]</scope>
    <source>
        <strain evidence="2">CGMCC 1.8975</strain>
    </source>
</reference>
<dbReference type="AlphaFoldDB" id="A0A1H3K8N5"/>
<protein>
    <submittedName>
        <fullName evidence="1">Uncharacterized protein</fullName>
    </submittedName>
</protein>
<dbReference type="Proteomes" id="UP000199249">
    <property type="component" value="Unassembled WGS sequence"/>
</dbReference>
<dbReference type="RefSeq" id="WP_139255218.1">
    <property type="nucleotide sequence ID" value="NZ_FNOV01000009.1"/>
</dbReference>
<evidence type="ECO:0000313" key="2">
    <source>
        <dbReference type="Proteomes" id="UP000199249"/>
    </source>
</evidence>
<dbReference type="EMBL" id="FNOV01000009">
    <property type="protein sequence ID" value="SDY47844.1"/>
    <property type="molecule type" value="Genomic_DNA"/>
</dbReference>